<name>A0ABS4YSR9_9MICC</name>
<dbReference type="Gene3D" id="2.70.98.10">
    <property type="match status" value="1"/>
</dbReference>
<dbReference type="InterPro" id="IPR011013">
    <property type="entry name" value="Gal_mutarotase_sf_dom"/>
</dbReference>
<dbReference type="InterPro" id="IPR037480">
    <property type="entry name" value="YihR-like"/>
</dbReference>
<dbReference type="PANTHER" id="PTHR10091">
    <property type="entry name" value="ALDOSE-1-EPIMERASE"/>
    <property type="match status" value="1"/>
</dbReference>
<protein>
    <submittedName>
        <fullName evidence="1">Aldose 1-epimerase</fullName>
        <ecNumber evidence="1">5.1.3.3</ecNumber>
    </submittedName>
</protein>
<dbReference type="RefSeq" id="WP_209677118.1">
    <property type="nucleotide sequence ID" value="NZ_JAGIOI010000001.1"/>
</dbReference>
<evidence type="ECO:0000313" key="1">
    <source>
        <dbReference type="EMBL" id="MBP2411779.1"/>
    </source>
</evidence>
<organism evidence="1 2">
    <name type="scientific">Arthrobacter stackebrandtii</name>
    <dbReference type="NCBI Taxonomy" id="272161"/>
    <lineage>
        <taxon>Bacteria</taxon>
        <taxon>Bacillati</taxon>
        <taxon>Actinomycetota</taxon>
        <taxon>Actinomycetes</taxon>
        <taxon>Micrococcales</taxon>
        <taxon>Micrococcaceae</taxon>
        <taxon>Arthrobacter</taxon>
    </lineage>
</organism>
<dbReference type="EMBL" id="JAGIOI010000001">
    <property type="protein sequence ID" value="MBP2411779.1"/>
    <property type="molecule type" value="Genomic_DNA"/>
</dbReference>
<dbReference type="Proteomes" id="UP000711614">
    <property type="component" value="Unassembled WGS sequence"/>
</dbReference>
<accession>A0ABS4YSR9</accession>
<proteinExistence type="predicted"/>
<dbReference type="PANTHER" id="PTHR10091:SF0">
    <property type="entry name" value="GALACTOSE MUTAROTASE"/>
    <property type="match status" value="1"/>
</dbReference>
<gene>
    <name evidence="1" type="ORF">JOF48_000578</name>
</gene>
<dbReference type="InterPro" id="IPR008183">
    <property type="entry name" value="Aldose_1/G6P_1-epimerase"/>
</dbReference>
<dbReference type="SUPFAM" id="SSF74650">
    <property type="entry name" value="Galactose mutarotase-like"/>
    <property type="match status" value="1"/>
</dbReference>
<dbReference type="CDD" id="cd09022">
    <property type="entry name" value="Aldose_epim_Ec_YihR"/>
    <property type="match status" value="1"/>
</dbReference>
<dbReference type="Pfam" id="PF01263">
    <property type="entry name" value="Aldose_epim"/>
    <property type="match status" value="1"/>
</dbReference>
<dbReference type="GO" id="GO:0004034">
    <property type="term" value="F:aldose 1-epimerase activity"/>
    <property type="evidence" value="ECO:0007669"/>
    <property type="project" value="UniProtKB-EC"/>
</dbReference>
<keyword evidence="1" id="KW-0413">Isomerase</keyword>
<reference evidence="1 2" key="1">
    <citation type="submission" date="2021-03" db="EMBL/GenBank/DDBJ databases">
        <title>Sequencing the genomes of 1000 actinobacteria strains.</title>
        <authorList>
            <person name="Klenk H.-P."/>
        </authorList>
    </citation>
    <scope>NUCLEOTIDE SEQUENCE [LARGE SCALE GENOMIC DNA]</scope>
    <source>
        <strain evidence="1 2">DSM 16005</strain>
    </source>
</reference>
<dbReference type="EC" id="5.1.3.3" evidence="1"/>
<evidence type="ECO:0000313" key="2">
    <source>
        <dbReference type="Proteomes" id="UP000711614"/>
    </source>
</evidence>
<keyword evidence="2" id="KW-1185">Reference proteome</keyword>
<sequence>MESNVLLANRVQHSSANGDVFRIAAGGYSASFTSRGAALSELQLAGRDLVVPFDPDQRIPDYRGIIAAPWPNRIADGAYRWDGVVQHLHLNEPDRGTALHGLVFDRLWEVEKHDADSLTLRCELEPSRGYPGPLSLVAQYRLDADGLHATVTASNHGVVRIPYGVCPHPYLVAGPAPLDEWTLQVDAAEFLEVTPDRLLPLQPRAVDGHPFDFRAARTIGSTEIDHAFTGLAADVTGTSELTVTDPSGSHVGMRWDASCPWLQIHTADKPDPALSRRGLAVEPMTCPPDAFNSGTDLIALEPGTSHAASWTIFGG</sequence>
<dbReference type="InterPro" id="IPR014718">
    <property type="entry name" value="GH-type_carb-bd"/>
</dbReference>
<comment type="caution">
    <text evidence="1">The sequence shown here is derived from an EMBL/GenBank/DDBJ whole genome shotgun (WGS) entry which is preliminary data.</text>
</comment>